<keyword evidence="1" id="KW-0812">Transmembrane</keyword>
<protein>
    <submittedName>
        <fullName evidence="2">Uncharacterized protein</fullName>
    </submittedName>
</protein>
<evidence type="ECO:0000313" key="2">
    <source>
        <dbReference type="EMBL" id="EMO55481.1"/>
    </source>
</evidence>
<evidence type="ECO:0000313" key="3">
    <source>
        <dbReference type="Proteomes" id="UP000012112"/>
    </source>
</evidence>
<name>M6VK74_9LEPT</name>
<keyword evidence="1" id="KW-1133">Transmembrane helix</keyword>
<sequence length="46" mass="5377">MIRSPSLPLRKFRTIFPVLHSPNMFLGVLFLYSPVYFVSHENNVLV</sequence>
<dbReference type="EMBL" id="AKWD02000007">
    <property type="protein sequence ID" value="EMO55481.1"/>
    <property type="molecule type" value="Genomic_DNA"/>
</dbReference>
<reference evidence="2 3" key="1">
    <citation type="submission" date="2013-01" db="EMBL/GenBank/DDBJ databases">
        <authorList>
            <person name="Harkins D.M."/>
            <person name="Durkin A.S."/>
            <person name="Brinkac L.M."/>
            <person name="Haft D.H."/>
            <person name="Selengut J.D."/>
            <person name="Sanka R."/>
            <person name="DePew J."/>
            <person name="Purushe J."/>
            <person name="Matthias M.A."/>
            <person name="Vinetz J.M."/>
            <person name="Sutton G.G."/>
            <person name="Nierman W.C."/>
            <person name="Fouts D.E."/>
        </authorList>
    </citation>
    <scope>NUCLEOTIDE SEQUENCE [LARGE SCALE GENOMIC DNA]</scope>
    <source>
        <strain evidence="2 3">HAI1536</strain>
    </source>
</reference>
<organism evidence="2 3">
    <name type="scientific">Leptospira noguchii</name>
    <dbReference type="NCBI Taxonomy" id="28182"/>
    <lineage>
        <taxon>Bacteria</taxon>
        <taxon>Pseudomonadati</taxon>
        <taxon>Spirochaetota</taxon>
        <taxon>Spirochaetia</taxon>
        <taxon>Leptospirales</taxon>
        <taxon>Leptospiraceae</taxon>
        <taxon>Leptospira</taxon>
    </lineage>
</organism>
<dbReference type="AlphaFoldDB" id="M6VK74"/>
<feature type="transmembrane region" description="Helical" evidence="1">
    <location>
        <begin position="12"/>
        <end position="32"/>
    </location>
</feature>
<dbReference type="Proteomes" id="UP000012112">
    <property type="component" value="Unassembled WGS sequence"/>
</dbReference>
<evidence type="ECO:0000256" key="1">
    <source>
        <dbReference type="SAM" id="Phobius"/>
    </source>
</evidence>
<accession>M6VK74</accession>
<proteinExistence type="predicted"/>
<comment type="caution">
    <text evidence="2">The sequence shown here is derived from an EMBL/GenBank/DDBJ whole genome shotgun (WGS) entry which is preliminary data.</text>
</comment>
<keyword evidence="1" id="KW-0472">Membrane</keyword>
<gene>
    <name evidence="2" type="ORF">LEP1GSC172_1417</name>
</gene>